<comment type="caution">
    <text evidence="6">The sequence shown here is derived from an EMBL/GenBank/DDBJ whole genome shotgun (WGS) entry which is preliminary data.</text>
</comment>
<evidence type="ECO:0000256" key="3">
    <source>
        <dbReference type="ARBA" id="ARBA00022801"/>
    </source>
</evidence>
<dbReference type="SMART" id="SM00849">
    <property type="entry name" value="Lactamase_B"/>
    <property type="match status" value="1"/>
</dbReference>
<keyword evidence="7" id="KW-1185">Reference proteome</keyword>
<dbReference type="SUPFAM" id="SSF56281">
    <property type="entry name" value="Metallo-hydrolase/oxidoreductase"/>
    <property type="match status" value="1"/>
</dbReference>
<feature type="domain" description="Metallo-beta-lactamase" evidence="5">
    <location>
        <begin position="53"/>
        <end position="262"/>
    </location>
</feature>
<dbReference type="GO" id="GO:0102007">
    <property type="term" value="F:acyl-L-homoserine-lactone lactonohydrolase activity"/>
    <property type="evidence" value="ECO:0007669"/>
    <property type="project" value="UniProtKB-EC"/>
</dbReference>
<name>A0ABR5SAS7_9BACT</name>
<dbReference type="Pfam" id="PF00753">
    <property type="entry name" value="Lactamase_B"/>
    <property type="match status" value="1"/>
</dbReference>
<organism evidence="6 7">
    <name type="scientific">Candidatus Magnetominusculus xianensis</name>
    <dbReference type="NCBI Taxonomy" id="1748249"/>
    <lineage>
        <taxon>Bacteria</taxon>
        <taxon>Pseudomonadati</taxon>
        <taxon>Nitrospirota</taxon>
        <taxon>Nitrospiria</taxon>
        <taxon>Nitrospirales</taxon>
        <taxon>Nitrospiraceae</taxon>
        <taxon>Candidatus Magnetominusculus</taxon>
    </lineage>
</organism>
<evidence type="ECO:0000256" key="2">
    <source>
        <dbReference type="ARBA" id="ARBA00022723"/>
    </source>
</evidence>
<dbReference type="CDD" id="cd16281">
    <property type="entry name" value="metallo-hydrolase-like_MBL-fold"/>
    <property type="match status" value="1"/>
</dbReference>
<evidence type="ECO:0000313" key="6">
    <source>
        <dbReference type="EMBL" id="KWT74921.1"/>
    </source>
</evidence>
<keyword evidence="3 6" id="KW-0378">Hydrolase</keyword>
<dbReference type="InterPro" id="IPR036866">
    <property type="entry name" value="RibonucZ/Hydroxyglut_hydro"/>
</dbReference>
<comment type="similarity">
    <text evidence="1">Belongs to the metallo-beta-lactamase superfamily.</text>
</comment>
<dbReference type="EMBL" id="LNQR01000137">
    <property type="protein sequence ID" value="KWT74921.1"/>
    <property type="molecule type" value="Genomic_DNA"/>
</dbReference>
<dbReference type="PANTHER" id="PTHR42978">
    <property type="entry name" value="QUORUM-QUENCHING LACTONASE YTNP-RELATED-RELATED"/>
    <property type="match status" value="1"/>
</dbReference>
<dbReference type="InterPro" id="IPR051013">
    <property type="entry name" value="MBL_superfamily_lactonases"/>
</dbReference>
<sequence>MPEMPDIKVGRYTVYPIKGGCFSLDGGALYGIIPRPLWEKTSPPDSVNRIRVELRSLLLSGNGRNILVDTGMGIDWPEKSRKIYNYTYSVNPIVESLKTHGFTAEDITDVVLTHLHFDHTGGAVALENGLRLPQFPRASYYIQKKQFEWALKPSDKDKGSFIETTFMPLMEAKTLTLLDGYTKLDDEIELLVFNGHTRSQQLVRVFSGDTSIFYAGDLFPFAYHFKPPCIMAYDLDPLVTLREKDEILRRAYKEGWIVFFQHDPENTAVTIGKNETGFTVKDTIQIVRT</sequence>
<evidence type="ECO:0000256" key="4">
    <source>
        <dbReference type="ARBA" id="ARBA00022833"/>
    </source>
</evidence>
<accession>A0ABR5SAS7</accession>
<keyword evidence="2" id="KW-0479">Metal-binding</keyword>
<keyword evidence="4" id="KW-0862">Zinc</keyword>
<dbReference type="PANTHER" id="PTHR42978:SF6">
    <property type="entry name" value="QUORUM-QUENCHING LACTONASE YTNP-RELATED"/>
    <property type="match status" value="1"/>
</dbReference>
<evidence type="ECO:0000313" key="7">
    <source>
        <dbReference type="Proteomes" id="UP000060487"/>
    </source>
</evidence>
<proteinExistence type="inferred from homology"/>
<dbReference type="Proteomes" id="UP000060487">
    <property type="component" value="Unassembled WGS sequence"/>
</dbReference>
<evidence type="ECO:0000256" key="1">
    <source>
        <dbReference type="ARBA" id="ARBA00007749"/>
    </source>
</evidence>
<gene>
    <name evidence="6" type="ORF">ASN18_3314</name>
</gene>
<protein>
    <submittedName>
        <fullName evidence="6">MBL fold metallo-hydrolase</fullName>
        <ecNumber evidence="6">3.1.1.81</ecNumber>
    </submittedName>
</protein>
<reference evidence="6 7" key="1">
    <citation type="submission" date="2015-11" db="EMBL/GenBank/DDBJ databases">
        <authorList>
            <person name="Lin W."/>
        </authorList>
    </citation>
    <scope>NUCLEOTIDE SEQUENCE [LARGE SCALE GENOMIC DNA]</scope>
    <source>
        <strain evidence="6 7">HCH-1</strain>
    </source>
</reference>
<dbReference type="Gene3D" id="3.60.15.10">
    <property type="entry name" value="Ribonuclease Z/Hydroxyacylglutathione hydrolase-like"/>
    <property type="match status" value="1"/>
</dbReference>
<dbReference type="EC" id="3.1.1.81" evidence="6"/>
<dbReference type="InterPro" id="IPR001279">
    <property type="entry name" value="Metallo-B-lactamas"/>
</dbReference>
<evidence type="ECO:0000259" key="5">
    <source>
        <dbReference type="SMART" id="SM00849"/>
    </source>
</evidence>